<reference evidence="5 6" key="1">
    <citation type="submission" date="2016-07" db="EMBL/GenBank/DDBJ databases">
        <title>Pervasive Adenine N6-methylation of Active Genes in Fungi.</title>
        <authorList>
            <consortium name="DOE Joint Genome Institute"/>
            <person name="Mondo S.J."/>
            <person name="Dannebaum R.O."/>
            <person name="Kuo R.C."/>
            <person name="Labutti K."/>
            <person name="Haridas S."/>
            <person name="Kuo A."/>
            <person name="Salamov A."/>
            <person name="Ahrendt S.R."/>
            <person name="Lipzen A."/>
            <person name="Sullivan W."/>
            <person name="Andreopoulos W.B."/>
            <person name="Clum A."/>
            <person name="Lindquist E."/>
            <person name="Daum C."/>
            <person name="Ramamoorthy G.K."/>
            <person name="Gryganskyi A."/>
            <person name="Culley D."/>
            <person name="Magnuson J.K."/>
            <person name="James T.Y."/>
            <person name="O'Malley M.A."/>
            <person name="Stajich J.E."/>
            <person name="Spatafora J.W."/>
            <person name="Visel A."/>
            <person name="Grigoriev I.V."/>
        </authorList>
    </citation>
    <scope>NUCLEOTIDE SEQUENCE [LARGE SCALE GENOMIC DNA]</scope>
    <source>
        <strain evidence="5 6">CBS 931.73</strain>
    </source>
</reference>
<dbReference type="InterPro" id="IPR016167">
    <property type="entry name" value="FAD-bd_PCMH_sub1"/>
</dbReference>
<dbReference type="InterPro" id="IPR016169">
    <property type="entry name" value="FAD-bd_PCMH_sub2"/>
</dbReference>
<evidence type="ECO:0000256" key="2">
    <source>
        <dbReference type="ARBA" id="ARBA00022729"/>
    </source>
</evidence>
<protein>
    <submittedName>
        <fullName evidence="5">FAD-binding domain-containing protein</fullName>
    </submittedName>
</protein>
<accession>A0A1Y1YA49</accession>
<dbReference type="GO" id="GO:0071949">
    <property type="term" value="F:FAD binding"/>
    <property type="evidence" value="ECO:0007669"/>
    <property type="project" value="InterPro"/>
</dbReference>
<dbReference type="GO" id="GO:0016491">
    <property type="term" value="F:oxidoreductase activity"/>
    <property type="evidence" value="ECO:0007669"/>
    <property type="project" value="InterPro"/>
</dbReference>
<evidence type="ECO:0000259" key="4">
    <source>
        <dbReference type="PROSITE" id="PS51387"/>
    </source>
</evidence>
<dbReference type="PANTHER" id="PTHR32448">
    <property type="entry name" value="OS08G0158400 PROTEIN"/>
    <property type="match status" value="1"/>
</dbReference>
<dbReference type="InterPro" id="IPR012951">
    <property type="entry name" value="BBE"/>
</dbReference>
<keyword evidence="3" id="KW-0325">Glycoprotein</keyword>
<evidence type="ECO:0000256" key="3">
    <source>
        <dbReference type="ARBA" id="ARBA00023180"/>
    </source>
</evidence>
<dbReference type="Proteomes" id="UP000193498">
    <property type="component" value="Unassembled WGS sequence"/>
</dbReference>
<dbReference type="InterPro" id="IPR036318">
    <property type="entry name" value="FAD-bd_PCMH-like_sf"/>
</dbReference>
<dbReference type="AlphaFoldDB" id="A0A1Y1YA49"/>
<dbReference type="InParanoid" id="A0A1Y1YA49"/>
<dbReference type="InterPro" id="IPR016166">
    <property type="entry name" value="FAD-bd_PCMH"/>
</dbReference>
<dbReference type="EMBL" id="MCFE01000193">
    <property type="protein sequence ID" value="ORX94858.1"/>
    <property type="molecule type" value="Genomic_DNA"/>
</dbReference>
<dbReference type="SUPFAM" id="SSF56176">
    <property type="entry name" value="FAD-binding/transporter-associated domain-like"/>
    <property type="match status" value="1"/>
</dbReference>
<organism evidence="5 6">
    <name type="scientific">Basidiobolus meristosporus CBS 931.73</name>
    <dbReference type="NCBI Taxonomy" id="1314790"/>
    <lineage>
        <taxon>Eukaryota</taxon>
        <taxon>Fungi</taxon>
        <taxon>Fungi incertae sedis</taxon>
        <taxon>Zoopagomycota</taxon>
        <taxon>Entomophthoromycotina</taxon>
        <taxon>Basidiobolomycetes</taxon>
        <taxon>Basidiobolales</taxon>
        <taxon>Basidiobolaceae</taxon>
        <taxon>Basidiobolus</taxon>
    </lineage>
</organism>
<dbReference type="Gene3D" id="3.30.465.10">
    <property type="match status" value="1"/>
</dbReference>
<keyword evidence="2" id="KW-0732">Signal</keyword>
<comment type="caution">
    <text evidence="5">The sequence shown here is derived from an EMBL/GenBank/DDBJ whole genome shotgun (WGS) entry which is preliminary data.</text>
</comment>
<evidence type="ECO:0000313" key="5">
    <source>
        <dbReference type="EMBL" id="ORX94858.1"/>
    </source>
</evidence>
<dbReference type="InterPro" id="IPR006094">
    <property type="entry name" value="Oxid_FAD_bind_N"/>
</dbReference>
<name>A0A1Y1YA49_9FUNG</name>
<evidence type="ECO:0000256" key="1">
    <source>
        <dbReference type="ARBA" id="ARBA00005466"/>
    </source>
</evidence>
<dbReference type="Gene3D" id="3.40.462.20">
    <property type="match status" value="1"/>
</dbReference>
<dbReference type="Pfam" id="PF01565">
    <property type="entry name" value="FAD_binding_4"/>
    <property type="match status" value="1"/>
</dbReference>
<feature type="non-terminal residue" evidence="5">
    <location>
        <position position="1"/>
    </location>
</feature>
<evidence type="ECO:0000313" key="6">
    <source>
        <dbReference type="Proteomes" id="UP000193498"/>
    </source>
</evidence>
<sequence length="425" mass="46225">HPLAVAYAETAVQVQQLVKCAIDAKVVVTPRSGGHSYEGFSSTTGTLVVDISKMNNCTATGTDTIRVEAGIQLRDLYLSIHKSNPGHTFAGGTCPTVGLGGILSSGGYGTVARRFGIGADHILSATVVNSKGEIVEVNDKAEPDLFWALKGGGGGTFGLVLSYSLKLVKTPENSMFHITWTLLDAVDVIMRFQKWAPTATDKLTMYFYQLPGILKIYGHYLGSMDELDAVLKESGLLDIGTAVMHKVSCSPLGAKMFFNFDDTCQDRVTLASQAFADITKSEKSYAKSLFIVREIPREVVIEYQKLLTLAPGVTYVNIEPHGGIFASQPSSLTAYPHRKGNLFHIGFAILVTGLPVADDLAHAWINKVHSLLLPYSNAGSYHGYADLDLPHPLQSYFGANVDRLVEVKRRYDPSNVFRNRQSIHP</sequence>
<dbReference type="OrthoDB" id="415825at2759"/>
<gene>
    <name evidence="5" type="ORF">K493DRAFT_163986</name>
</gene>
<comment type="similarity">
    <text evidence="1">Belongs to the oxygen-dependent FAD-linked oxidoreductase family.</text>
</comment>
<dbReference type="Pfam" id="PF08031">
    <property type="entry name" value="BBE"/>
    <property type="match status" value="1"/>
</dbReference>
<dbReference type="Gene3D" id="3.30.43.10">
    <property type="entry name" value="Uridine Diphospho-n-acetylenolpyruvylglucosamine Reductase, domain 2"/>
    <property type="match status" value="1"/>
</dbReference>
<proteinExistence type="inferred from homology"/>
<feature type="domain" description="FAD-binding PCMH-type" evidence="4">
    <location>
        <begin position="1"/>
        <end position="170"/>
    </location>
</feature>
<keyword evidence="6" id="KW-1185">Reference proteome</keyword>
<feature type="non-terminal residue" evidence="5">
    <location>
        <position position="425"/>
    </location>
</feature>
<dbReference type="STRING" id="1314790.A0A1Y1YA49"/>
<dbReference type="PROSITE" id="PS51387">
    <property type="entry name" value="FAD_PCMH"/>
    <property type="match status" value="1"/>
</dbReference>